<proteinExistence type="predicted"/>
<reference evidence="2" key="1">
    <citation type="submission" date="2025-08" db="UniProtKB">
        <authorList>
            <consortium name="RefSeq"/>
        </authorList>
    </citation>
    <scope>IDENTIFICATION</scope>
</reference>
<sequence>MGHSHEEMLEARQGHLLSCGVHQNSSCGKCKGKRWAPVAGCGIAGSAATSAPARRPARPHRRSLGLRRSCLRGRRGARRGSPEGAPGAESPAGADTACPEQPACSCSGDCSRAGPIGCLLQHEPVLATEGVRNPAAPNGLQQPPGPTAASNSAASGFRTKRERCCEYLPVSSESRKGGTKAGRRWAKGHTGQRTGRVEERSCLPKPVLAERPRFGRSKLWTELLGSFPGA</sequence>
<accession>A0AC58MCX8</accession>
<dbReference type="Proteomes" id="UP001732720">
    <property type="component" value="Chromosome 4"/>
</dbReference>
<name>A0AC58MCX8_CASCN</name>
<protein>
    <submittedName>
        <fullName evidence="2">Uncharacterized protein isoform X1</fullName>
    </submittedName>
</protein>
<gene>
    <name evidence="2" type="primary">LOC141422591</name>
</gene>
<dbReference type="RefSeq" id="XP_073927246.1">
    <property type="nucleotide sequence ID" value="XM_074071145.1"/>
</dbReference>
<evidence type="ECO:0000313" key="1">
    <source>
        <dbReference type="Proteomes" id="UP001732720"/>
    </source>
</evidence>
<evidence type="ECO:0000313" key="2">
    <source>
        <dbReference type="RefSeq" id="XP_073927246.1"/>
    </source>
</evidence>
<organism evidence="1 2">
    <name type="scientific">Castor canadensis</name>
    <name type="common">American beaver</name>
    <dbReference type="NCBI Taxonomy" id="51338"/>
    <lineage>
        <taxon>Eukaryota</taxon>
        <taxon>Metazoa</taxon>
        <taxon>Chordata</taxon>
        <taxon>Craniata</taxon>
        <taxon>Vertebrata</taxon>
        <taxon>Euteleostomi</taxon>
        <taxon>Mammalia</taxon>
        <taxon>Eutheria</taxon>
        <taxon>Euarchontoglires</taxon>
        <taxon>Glires</taxon>
        <taxon>Rodentia</taxon>
        <taxon>Castorimorpha</taxon>
        <taxon>Castoridae</taxon>
        <taxon>Castor</taxon>
    </lineage>
</organism>
<keyword evidence="1" id="KW-1185">Reference proteome</keyword>